<evidence type="ECO:0000256" key="2">
    <source>
        <dbReference type="SAM" id="SignalP"/>
    </source>
</evidence>
<keyword evidence="1" id="KW-0812">Transmembrane</keyword>
<proteinExistence type="predicted"/>
<evidence type="ECO:0008006" key="5">
    <source>
        <dbReference type="Google" id="ProtNLM"/>
    </source>
</evidence>
<keyword evidence="1" id="KW-1133">Transmembrane helix</keyword>
<dbReference type="RefSeq" id="WP_075031885.1">
    <property type="nucleotide sequence ID" value="NZ_FONR01000020.1"/>
</dbReference>
<name>A0A1I2RPX7_9ACTN</name>
<feature type="transmembrane region" description="Helical" evidence="1">
    <location>
        <begin position="311"/>
        <end position="331"/>
    </location>
</feature>
<feature type="chain" id="PRO_5010176616" description="Peptidase" evidence="2">
    <location>
        <begin position="25"/>
        <end position="343"/>
    </location>
</feature>
<feature type="signal peptide" evidence="2">
    <location>
        <begin position="1"/>
        <end position="24"/>
    </location>
</feature>
<dbReference type="OrthoDB" id="3212949at2"/>
<accession>A0A1I2RPX7</accession>
<dbReference type="Proteomes" id="UP000181942">
    <property type="component" value="Unassembled WGS sequence"/>
</dbReference>
<sequence length="343" mass="36047">MPRFSSLAVLVATALALVTGTASATSLVSDPVRRPNPPDAVGIRLVDVPADLIKDPRARQYIVDSLKPGVTVKRRIEVSNKSADVLHVAVYPGAADIRRGSFVGAAGNTGNELTTWIKPGRLSLDIPAHSRARDTVTIAIPKDAAPGERYGVVWAQVSGRDLGSGITLVSRTGIRLYLSVGGNNPPRARFTVDNMTAERDVRGRAVVHAKVHNTGGRALDLTGALKMSQVSGNISAGPYPVDSGKSLAPGQSASVNVIVTDQVTDGPWDVSLRLKSGLLEVTHGARITFPKGPGMAAAVLSSRDQQSPLNWRLISASAGLVLLILGTLGIIRSYRRRAGGNES</sequence>
<reference evidence="3 4" key="1">
    <citation type="submission" date="2016-10" db="EMBL/GenBank/DDBJ databases">
        <authorList>
            <person name="de Groot N.N."/>
        </authorList>
    </citation>
    <scope>NUCLEOTIDE SEQUENCE [LARGE SCALE GENOMIC DNA]</scope>
    <source>
        <strain evidence="3 4">OK461</strain>
    </source>
</reference>
<gene>
    <name evidence="3" type="ORF">SAMN02787118_120127</name>
</gene>
<organism evidence="3 4">
    <name type="scientific">Streptomyces mirabilis</name>
    <dbReference type="NCBI Taxonomy" id="68239"/>
    <lineage>
        <taxon>Bacteria</taxon>
        <taxon>Bacillati</taxon>
        <taxon>Actinomycetota</taxon>
        <taxon>Actinomycetes</taxon>
        <taxon>Kitasatosporales</taxon>
        <taxon>Streptomycetaceae</taxon>
        <taxon>Streptomyces</taxon>
    </lineage>
</organism>
<evidence type="ECO:0000313" key="4">
    <source>
        <dbReference type="Proteomes" id="UP000181942"/>
    </source>
</evidence>
<evidence type="ECO:0000256" key="1">
    <source>
        <dbReference type="SAM" id="Phobius"/>
    </source>
</evidence>
<protein>
    <recommendedName>
        <fullName evidence="5">Peptidase</fullName>
    </recommendedName>
</protein>
<dbReference type="AlphaFoldDB" id="A0A1I2RPX7"/>
<dbReference type="EMBL" id="FONR01000020">
    <property type="protein sequence ID" value="SFG42724.1"/>
    <property type="molecule type" value="Genomic_DNA"/>
</dbReference>
<keyword evidence="2" id="KW-0732">Signal</keyword>
<keyword evidence="1" id="KW-0472">Membrane</keyword>
<evidence type="ECO:0000313" key="3">
    <source>
        <dbReference type="EMBL" id="SFG42724.1"/>
    </source>
</evidence>